<reference evidence="2" key="1">
    <citation type="submission" date="2019-12" db="UniProtKB">
        <authorList>
            <consortium name="WormBaseParasite"/>
        </authorList>
    </citation>
    <scope>IDENTIFICATION</scope>
</reference>
<dbReference type="AlphaFoldDB" id="A0A5S6Q8R8"/>
<dbReference type="PANTHER" id="PTHR45913">
    <property type="entry name" value="EPM2A-INTERACTING PROTEIN 1"/>
    <property type="match status" value="1"/>
</dbReference>
<dbReference type="PANTHER" id="PTHR45913:SF22">
    <property type="entry name" value="SCAN BOX DOMAIN-CONTAINING PROTEIN"/>
    <property type="match status" value="1"/>
</dbReference>
<protein>
    <submittedName>
        <fullName evidence="2">DUF4371 domain-containing protein</fullName>
    </submittedName>
</protein>
<dbReference type="InterPro" id="IPR012337">
    <property type="entry name" value="RNaseH-like_sf"/>
</dbReference>
<proteinExistence type="predicted"/>
<name>A0A5S6Q8R8_TRIMR</name>
<dbReference type="Proteomes" id="UP000046395">
    <property type="component" value="Unassembled WGS sequence"/>
</dbReference>
<sequence>MHGDKANNDLSYFQSVRDNFQKRPKLSGILSSGSRRNTGGLRASYNISLLMAKCGKPHAIGEEQILPAVSEVLRTVVRIPANKIIKQIPLSNNTVQRRIDEMSADVDESTLPQNEALLLAYVRFIKEGNLVQELLFARELLTDTRGESIFRTVEDFFKEKEIPLTNAIAVATDGAPSVLGRQRGFLSYLKEKAPDLLAVHCVIHRQHLVAKRLSDRLHRSLQYVITAVNKIKSSALRERLFSQLCEENDEDFNRLLLHTEVRWLSKGACLSRFYALFDTVVQFLENEDMELRDNVEKSRADIAYMSDLYFKFNEMNLQLQGDQLNLIKTKTVVTAFIGKLVVFGQNLGREEYRQFPNLKDLKENGGLPDDVVRSFCDHLSILHEDMRERYRDILSMVIPDWVLDPFTSLAGVEVTYQEELIEMQANDELKPKIKGGYTSFWLQHEIIQLYPRLWNVAKKFLIPFPSSYLVEHGFSAVTDLLGKKETAYR</sequence>
<dbReference type="WBParaSite" id="TMUE_1000003614.1">
    <property type="protein sequence ID" value="TMUE_1000003614.1"/>
    <property type="gene ID" value="WBGene00298757"/>
</dbReference>
<evidence type="ECO:0000313" key="1">
    <source>
        <dbReference type="Proteomes" id="UP000046395"/>
    </source>
</evidence>
<evidence type="ECO:0000313" key="2">
    <source>
        <dbReference type="WBParaSite" id="TMUE_1000003614.1"/>
    </source>
</evidence>
<dbReference type="SUPFAM" id="SSF53098">
    <property type="entry name" value="Ribonuclease H-like"/>
    <property type="match status" value="1"/>
</dbReference>
<accession>A0A5S6Q8R8</accession>
<dbReference type="STRING" id="70415.A0A5S6Q8R8"/>
<organism evidence="1 2">
    <name type="scientific">Trichuris muris</name>
    <name type="common">Mouse whipworm</name>
    <dbReference type="NCBI Taxonomy" id="70415"/>
    <lineage>
        <taxon>Eukaryota</taxon>
        <taxon>Metazoa</taxon>
        <taxon>Ecdysozoa</taxon>
        <taxon>Nematoda</taxon>
        <taxon>Enoplea</taxon>
        <taxon>Dorylaimia</taxon>
        <taxon>Trichinellida</taxon>
        <taxon>Trichuridae</taxon>
        <taxon>Trichuris</taxon>
    </lineage>
</organism>
<keyword evidence="1" id="KW-1185">Reference proteome</keyword>